<dbReference type="PANTHER" id="PTHR30292:SF0">
    <property type="entry name" value="5-OXOPROLINASE SUBUNIT A"/>
    <property type="match status" value="1"/>
</dbReference>
<dbReference type="KEGG" id="surl:BI350_05900"/>
<dbReference type="AlphaFoldDB" id="A0A1D8JEI8"/>
<keyword evidence="1" id="KW-0547">Nucleotide-binding</keyword>
<dbReference type="Proteomes" id="UP000185746">
    <property type="component" value="Chromosome"/>
</dbReference>
<accession>A0A1D8JEI8</accession>
<dbReference type="NCBIfam" id="NF003814">
    <property type="entry name" value="PRK05406.1-3"/>
    <property type="match status" value="1"/>
</dbReference>
<name>A0A1D8JEI8_9BACL</name>
<comment type="function">
    <text evidence="1">Catalyzes the cleavage of 5-oxoproline to form L-glutamate coupled to the hydrolysis of ATP to ADP and inorganic phosphate.</text>
</comment>
<proteinExistence type="inferred from homology"/>
<sequence>MTNHTIDLNADIGESFGAYIIGNDEEILPFISSANIACGFHAGDPSIMRKTVTLALKHNVAIGAHPGFQDAVGFGRREIKVTPEEVYELTLYQIGALQAFVTAEGSTLQHVKPHGALYNMSAKDALLAEAVARAIYHFNPELLLYGLANSELIRAGKKFGLQTVGETFADRTYQYDGSLTPRNHPHALIANTETAIEQVLQIVKEQRVIAIDGSTIKLHGQTVCIHGDAENALQFAQQISATLQKENISIQNFMQKK</sequence>
<keyword evidence="3" id="KW-1185">Reference proteome</keyword>
<comment type="subunit">
    <text evidence="1">Forms a complex composed of PxpA, PxpB and PxpC.</text>
</comment>
<evidence type="ECO:0000313" key="3">
    <source>
        <dbReference type="Proteomes" id="UP000185746"/>
    </source>
</evidence>
<evidence type="ECO:0000256" key="1">
    <source>
        <dbReference type="HAMAP-Rule" id="MF_00691"/>
    </source>
</evidence>
<keyword evidence="1" id="KW-0067">ATP-binding</keyword>
<dbReference type="GO" id="GO:0017168">
    <property type="term" value="F:5-oxoprolinase (ATP-hydrolyzing) activity"/>
    <property type="evidence" value="ECO:0007669"/>
    <property type="project" value="UniProtKB-UniRule"/>
</dbReference>
<comment type="similarity">
    <text evidence="1">Belongs to the LamB/PxpA family.</text>
</comment>
<dbReference type="EC" id="3.5.2.9" evidence="1"/>
<dbReference type="InterPro" id="IPR005501">
    <property type="entry name" value="LamB/YcsF/PxpA-like"/>
</dbReference>
<dbReference type="Pfam" id="PF03746">
    <property type="entry name" value="LamB_YcsF"/>
    <property type="match status" value="1"/>
</dbReference>
<comment type="catalytic activity">
    <reaction evidence="1">
        <text>5-oxo-L-proline + ATP + 2 H2O = L-glutamate + ADP + phosphate + H(+)</text>
        <dbReference type="Rhea" id="RHEA:10348"/>
        <dbReference type="ChEBI" id="CHEBI:15377"/>
        <dbReference type="ChEBI" id="CHEBI:15378"/>
        <dbReference type="ChEBI" id="CHEBI:29985"/>
        <dbReference type="ChEBI" id="CHEBI:30616"/>
        <dbReference type="ChEBI" id="CHEBI:43474"/>
        <dbReference type="ChEBI" id="CHEBI:58402"/>
        <dbReference type="ChEBI" id="CHEBI:456216"/>
        <dbReference type="EC" id="3.5.2.9"/>
    </reaction>
</comment>
<dbReference type="RefSeq" id="WP_075527247.1">
    <property type="nucleotide sequence ID" value="NZ_CP017560.1"/>
</dbReference>
<dbReference type="GO" id="GO:0005524">
    <property type="term" value="F:ATP binding"/>
    <property type="evidence" value="ECO:0007669"/>
    <property type="project" value="UniProtKB-UniRule"/>
</dbReference>
<organism evidence="2 3">
    <name type="scientific">Sporosarcina ureilytica</name>
    <dbReference type="NCBI Taxonomy" id="298596"/>
    <lineage>
        <taxon>Bacteria</taxon>
        <taxon>Bacillati</taxon>
        <taxon>Bacillota</taxon>
        <taxon>Bacilli</taxon>
        <taxon>Bacillales</taxon>
        <taxon>Caryophanaceae</taxon>
        <taxon>Sporosarcina</taxon>
    </lineage>
</organism>
<dbReference type="SUPFAM" id="SSF88713">
    <property type="entry name" value="Glycoside hydrolase/deacetylase"/>
    <property type="match status" value="1"/>
</dbReference>
<reference evidence="2 3" key="1">
    <citation type="submission" date="2016-09" db="EMBL/GenBank/DDBJ databases">
        <title>Complete genome sequence of the Lysinibacillus sphaericus LMG 22257, a specie of Bacillus with ureolytic activity that can effectively biodeposit calcium carbonate.</title>
        <authorList>
            <person name="Yan W."/>
        </authorList>
    </citation>
    <scope>NUCLEOTIDE SEQUENCE [LARGE SCALE GENOMIC DNA]</scope>
    <source>
        <strain evidence="2 3">LMG 22257</strain>
    </source>
</reference>
<dbReference type="HAMAP" id="MF_00691">
    <property type="entry name" value="PxpA"/>
    <property type="match status" value="1"/>
</dbReference>
<dbReference type="EMBL" id="CP017560">
    <property type="protein sequence ID" value="AOV07121.1"/>
    <property type="molecule type" value="Genomic_DNA"/>
</dbReference>
<dbReference type="Gene3D" id="3.20.20.370">
    <property type="entry name" value="Glycoside hydrolase/deacetylase"/>
    <property type="match status" value="1"/>
</dbReference>
<gene>
    <name evidence="1" type="primary">pxpA</name>
    <name evidence="2" type="ORF">BI350_05900</name>
</gene>
<dbReference type="InterPro" id="IPR011330">
    <property type="entry name" value="Glyco_hydro/deAcase_b/a-brl"/>
</dbReference>
<dbReference type="GO" id="GO:0005975">
    <property type="term" value="P:carbohydrate metabolic process"/>
    <property type="evidence" value="ECO:0007669"/>
    <property type="project" value="InterPro"/>
</dbReference>
<dbReference type="NCBIfam" id="NF003816">
    <property type="entry name" value="PRK05406.1-5"/>
    <property type="match status" value="1"/>
</dbReference>
<evidence type="ECO:0000313" key="2">
    <source>
        <dbReference type="EMBL" id="AOV07121.1"/>
    </source>
</evidence>
<protein>
    <recommendedName>
        <fullName evidence="1">5-oxoprolinase subunit A</fullName>
        <shortName evidence="1">5-OPase subunit A</shortName>
        <ecNumber evidence="1">3.5.2.9</ecNumber>
    </recommendedName>
    <alternativeName>
        <fullName evidence="1">5-oxoprolinase (ATP-hydrolyzing) subunit A</fullName>
    </alternativeName>
</protein>
<keyword evidence="1" id="KW-0378">Hydrolase</keyword>
<dbReference type="CDD" id="cd10787">
    <property type="entry name" value="LamB_YcsF_like"/>
    <property type="match status" value="1"/>
</dbReference>
<dbReference type="PANTHER" id="PTHR30292">
    <property type="entry name" value="UNCHARACTERIZED PROTEIN YBGL-RELATED"/>
    <property type="match status" value="1"/>
</dbReference>